<dbReference type="FunFam" id="3.30.420.100:FF:000001">
    <property type="entry name" value="50S ribosomal protein L18"/>
    <property type="match status" value="1"/>
</dbReference>
<evidence type="ECO:0000256" key="4">
    <source>
        <dbReference type="ARBA" id="ARBA00022980"/>
    </source>
</evidence>
<dbReference type="InterPro" id="IPR004389">
    <property type="entry name" value="Ribosomal_uL18_bac-type"/>
</dbReference>
<dbReference type="GO" id="GO:0003735">
    <property type="term" value="F:structural constituent of ribosome"/>
    <property type="evidence" value="ECO:0007669"/>
    <property type="project" value="InterPro"/>
</dbReference>
<comment type="similarity">
    <text evidence="1 7">Belongs to the universal ribosomal protein uL18 family.</text>
</comment>
<gene>
    <name evidence="7" type="primary">rplR</name>
    <name evidence="9" type="ORF">EH165_11580</name>
</gene>
<evidence type="ECO:0000256" key="6">
    <source>
        <dbReference type="ARBA" id="ARBA00035197"/>
    </source>
</evidence>
<dbReference type="EMBL" id="CP034170">
    <property type="protein sequence ID" value="AZI58682.1"/>
    <property type="molecule type" value="Genomic_DNA"/>
</dbReference>
<dbReference type="Gene3D" id="3.30.420.100">
    <property type="match status" value="1"/>
</dbReference>
<comment type="function">
    <text evidence="7">This is one of the proteins that bind and probably mediate the attachment of the 5S RNA into the large ribosomal subunit, where it forms part of the central protuberance.</text>
</comment>
<evidence type="ECO:0000256" key="2">
    <source>
        <dbReference type="ARBA" id="ARBA00022730"/>
    </source>
</evidence>
<proteinExistence type="inferred from homology"/>
<name>A0A3G8ZMW9_9ACTN</name>
<dbReference type="NCBIfam" id="TIGR00060">
    <property type="entry name" value="L18_bact"/>
    <property type="match status" value="1"/>
</dbReference>
<keyword evidence="3 7" id="KW-0694">RNA-binding</keyword>
<dbReference type="InterPro" id="IPR005484">
    <property type="entry name" value="Ribosomal_uL18_bac/plant/anim"/>
</dbReference>
<dbReference type="AlphaFoldDB" id="A0A3G8ZMW9"/>
<feature type="region of interest" description="Disordered" evidence="8">
    <location>
        <begin position="1"/>
        <end position="22"/>
    </location>
</feature>
<dbReference type="GO" id="GO:0006412">
    <property type="term" value="P:translation"/>
    <property type="evidence" value="ECO:0007669"/>
    <property type="project" value="UniProtKB-UniRule"/>
</dbReference>
<dbReference type="Proteomes" id="UP000268084">
    <property type="component" value="Chromosome"/>
</dbReference>
<dbReference type="InterPro" id="IPR057268">
    <property type="entry name" value="Ribosomal_L18"/>
</dbReference>
<keyword evidence="10" id="KW-1185">Reference proteome</keyword>
<dbReference type="HAMAP" id="MF_01337_B">
    <property type="entry name" value="Ribosomal_uL18_B"/>
    <property type="match status" value="1"/>
</dbReference>
<dbReference type="CDD" id="cd00432">
    <property type="entry name" value="Ribosomal_L18_L5e"/>
    <property type="match status" value="1"/>
</dbReference>
<comment type="subunit">
    <text evidence="7">Part of the 50S ribosomal subunit; part of the 5S rRNA/L5/L18/L25 subcomplex. Contacts the 5S and 23S rRNAs.</text>
</comment>
<accession>A0A3G8ZMW9</accession>
<keyword evidence="4 7" id="KW-0689">Ribosomal protein</keyword>
<evidence type="ECO:0000313" key="9">
    <source>
        <dbReference type="EMBL" id="AZI58682.1"/>
    </source>
</evidence>
<organism evidence="9 10">
    <name type="scientific">Nakamurella antarctica</name>
    <dbReference type="NCBI Taxonomy" id="1902245"/>
    <lineage>
        <taxon>Bacteria</taxon>
        <taxon>Bacillati</taxon>
        <taxon>Actinomycetota</taxon>
        <taxon>Actinomycetes</taxon>
        <taxon>Nakamurellales</taxon>
        <taxon>Nakamurellaceae</taxon>
        <taxon>Nakamurella</taxon>
    </lineage>
</organism>
<protein>
    <recommendedName>
        <fullName evidence="6 7">Large ribosomal subunit protein uL18</fullName>
    </recommendedName>
</protein>
<evidence type="ECO:0000313" key="10">
    <source>
        <dbReference type="Proteomes" id="UP000268084"/>
    </source>
</evidence>
<sequence length="135" mass="14442">MAANSVNTRIGKRTGKSISQVRSAARTRRHFRLRKKVVGTAARPRLVVNRSSRHLFVQVVDDSIGQTVVSASTLEADLRSADGDKTAKARKVGELIADRAKAAGISSVVFDRGGDKYHGRIAALADAARSGGLEF</sequence>
<dbReference type="GO" id="GO:0008097">
    <property type="term" value="F:5S rRNA binding"/>
    <property type="evidence" value="ECO:0007669"/>
    <property type="project" value="TreeGrafter"/>
</dbReference>
<dbReference type="GO" id="GO:0022625">
    <property type="term" value="C:cytosolic large ribosomal subunit"/>
    <property type="evidence" value="ECO:0007669"/>
    <property type="project" value="TreeGrafter"/>
</dbReference>
<dbReference type="Pfam" id="PF00861">
    <property type="entry name" value="Ribosomal_L18p"/>
    <property type="match status" value="1"/>
</dbReference>
<evidence type="ECO:0000256" key="5">
    <source>
        <dbReference type="ARBA" id="ARBA00023274"/>
    </source>
</evidence>
<dbReference type="PANTHER" id="PTHR12899:SF3">
    <property type="entry name" value="LARGE RIBOSOMAL SUBUNIT PROTEIN UL18M"/>
    <property type="match status" value="1"/>
</dbReference>
<evidence type="ECO:0000256" key="8">
    <source>
        <dbReference type="SAM" id="MobiDB-lite"/>
    </source>
</evidence>
<dbReference type="OrthoDB" id="9810939at2"/>
<dbReference type="PANTHER" id="PTHR12899">
    <property type="entry name" value="39S RIBOSOMAL PROTEIN L18, MITOCHONDRIAL"/>
    <property type="match status" value="1"/>
</dbReference>
<keyword evidence="5 7" id="KW-0687">Ribonucleoprotein</keyword>
<dbReference type="KEGG" id="nak:EH165_11580"/>
<dbReference type="SUPFAM" id="SSF53137">
    <property type="entry name" value="Translational machinery components"/>
    <property type="match status" value="1"/>
</dbReference>
<evidence type="ECO:0000256" key="1">
    <source>
        <dbReference type="ARBA" id="ARBA00007116"/>
    </source>
</evidence>
<reference evidence="9 10" key="1">
    <citation type="submission" date="2018-11" db="EMBL/GenBank/DDBJ databases">
        <authorList>
            <person name="Da X."/>
        </authorList>
    </citation>
    <scope>NUCLEOTIDE SEQUENCE [LARGE SCALE GENOMIC DNA]</scope>
    <source>
        <strain evidence="9 10">S14-144</strain>
    </source>
</reference>
<evidence type="ECO:0000256" key="3">
    <source>
        <dbReference type="ARBA" id="ARBA00022884"/>
    </source>
</evidence>
<dbReference type="RefSeq" id="WP_124799590.1">
    <property type="nucleotide sequence ID" value="NZ_CP034170.1"/>
</dbReference>
<evidence type="ECO:0000256" key="7">
    <source>
        <dbReference type="HAMAP-Rule" id="MF_01337"/>
    </source>
</evidence>
<reference evidence="9 10" key="2">
    <citation type="submission" date="2018-12" db="EMBL/GenBank/DDBJ databases">
        <title>Nakamurella antarcticus sp. nov., isolated from Antarctica South Shetland Islands soil.</title>
        <authorList>
            <person name="Peng F."/>
        </authorList>
    </citation>
    <scope>NUCLEOTIDE SEQUENCE [LARGE SCALE GENOMIC DNA]</scope>
    <source>
        <strain evidence="9 10">S14-144</strain>
    </source>
</reference>
<keyword evidence="2 7" id="KW-0699">rRNA-binding</keyword>